<gene>
    <name evidence="1" type="ORF">MELLADRAFT_61080</name>
</gene>
<accession>F4RDI8</accession>
<evidence type="ECO:0000313" key="1">
    <source>
        <dbReference type="EMBL" id="EGG09409.1"/>
    </source>
</evidence>
<dbReference type="EMBL" id="GL883097">
    <property type="protein sequence ID" value="EGG09409.1"/>
    <property type="molecule type" value="Genomic_DNA"/>
</dbReference>
<protein>
    <submittedName>
        <fullName evidence="1">Uncharacterized protein</fullName>
    </submittedName>
</protein>
<dbReference type="AlphaFoldDB" id="F4RDI8"/>
<dbReference type="VEuPathDB" id="FungiDB:MELLADRAFT_61080"/>
<dbReference type="RefSeq" id="XP_007407136.1">
    <property type="nucleotide sequence ID" value="XM_007407074.1"/>
</dbReference>
<dbReference type="HOGENOM" id="CLU_1928077_0_0_1"/>
<dbReference type="KEGG" id="mlr:MELLADRAFT_61080"/>
<dbReference type="Proteomes" id="UP000001072">
    <property type="component" value="Unassembled WGS sequence"/>
</dbReference>
<dbReference type="InParanoid" id="F4RDI8"/>
<evidence type="ECO:0000313" key="2">
    <source>
        <dbReference type="Proteomes" id="UP000001072"/>
    </source>
</evidence>
<keyword evidence="2" id="KW-1185">Reference proteome</keyword>
<reference evidence="2" key="1">
    <citation type="journal article" date="2011" name="Proc. Natl. Acad. Sci. U.S.A.">
        <title>Obligate biotrophy features unraveled by the genomic analysis of rust fungi.</title>
        <authorList>
            <person name="Duplessis S."/>
            <person name="Cuomo C.A."/>
            <person name="Lin Y.-C."/>
            <person name="Aerts A."/>
            <person name="Tisserant E."/>
            <person name="Veneault-Fourrey C."/>
            <person name="Joly D.L."/>
            <person name="Hacquard S."/>
            <person name="Amselem J."/>
            <person name="Cantarel B.L."/>
            <person name="Chiu R."/>
            <person name="Coutinho P.M."/>
            <person name="Feau N."/>
            <person name="Field M."/>
            <person name="Frey P."/>
            <person name="Gelhaye E."/>
            <person name="Goldberg J."/>
            <person name="Grabherr M.G."/>
            <person name="Kodira C.D."/>
            <person name="Kohler A."/>
            <person name="Kuees U."/>
            <person name="Lindquist E.A."/>
            <person name="Lucas S.M."/>
            <person name="Mago R."/>
            <person name="Mauceli E."/>
            <person name="Morin E."/>
            <person name="Murat C."/>
            <person name="Pangilinan J.L."/>
            <person name="Park R."/>
            <person name="Pearson M."/>
            <person name="Quesneville H."/>
            <person name="Rouhier N."/>
            <person name="Sakthikumar S."/>
            <person name="Salamov A.A."/>
            <person name="Schmutz J."/>
            <person name="Selles B."/>
            <person name="Shapiro H."/>
            <person name="Tanguay P."/>
            <person name="Tuskan G.A."/>
            <person name="Henrissat B."/>
            <person name="Van de Peer Y."/>
            <person name="Rouze P."/>
            <person name="Ellis J.G."/>
            <person name="Dodds P.N."/>
            <person name="Schein J.E."/>
            <person name="Zhong S."/>
            <person name="Hamelin R.C."/>
            <person name="Grigoriev I.V."/>
            <person name="Szabo L.J."/>
            <person name="Martin F."/>
        </authorList>
    </citation>
    <scope>NUCLEOTIDE SEQUENCE [LARGE SCALE GENOMIC DNA]</scope>
    <source>
        <strain evidence="2">98AG31 / pathotype 3-4-7</strain>
    </source>
</reference>
<dbReference type="GeneID" id="18929668"/>
<sequence length="131" mass="15379">MNNFGIHKKTKIKKKKMLVSYQKKMLQKESTPVSMNQLQTKLIDLFDSNLKTLDLTFFIRISAGDVEFFKHRYGYTLIKCQLTLIELFSIHDKLEGLDEVFEVYGIQCHVMDGMTCDEIMELDYRLNGPMK</sequence>
<name>F4RDI8_MELLP</name>
<proteinExistence type="predicted"/>
<organism evidence="2">
    <name type="scientific">Melampsora larici-populina (strain 98AG31 / pathotype 3-4-7)</name>
    <name type="common">Poplar leaf rust fungus</name>
    <dbReference type="NCBI Taxonomy" id="747676"/>
    <lineage>
        <taxon>Eukaryota</taxon>
        <taxon>Fungi</taxon>
        <taxon>Dikarya</taxon>
        <taxon>Basidiomycota</taxon>
        <taxon>Pucciniomycotina</taxon>
        <taxon>Pucciniomycetes</taxon>
        <taxon>Pucciniales</taxon>
        <taxon>Melampsoraceae</taxon>
        <taxon>Melampsora</taxon>
    </lineage>
</organism>